<evidence type="ECO:0000313" key="2">
    <source>
        <dbReference type="Proteomes" id="UP000007266"/>
    </source>
</evidence>
<name>D6X039_TRICA</name>
<protein>
    <submittedName>
        <fullName evidence="1">Uncharacterized protein</fullName>
    </submittedName>
</protein>
<accession>D6X039</accession>
<keyword evidence="2" id="KW-1185">Reference proteome</keyword>
<proteinExistence type="predicted"/>
<reference evidence="1 2" key="1">
    <citation type="journal article" date="2008" name="Nature">
        <title>The genome of the model beetle and pest Tribolium castaneum.</title>
        <authorList>
            <consortium name="Tribolium Genome Sequencing Consortium"/>
            <person name="Richards S."/>
            <person name="Gibbs R.A."/>
            <person name="Weinstock G.M."/>
            <person name="Brown S.J."/>
            <person name="Denell R."/>
            <person name="Beeman R.W."/>
            <person name="Gibbs R."/>
            <person name="Beeman R.W."/>
            <person name="Brown S.J."/>
            <person name="Bucher G."/>
            <person name="Friedrich M."/>
            <person name="Grimmelikhuijzen C.J."/>
            <person name="Klingler M."/>
            <person name="Lorenzen M."/>
            <person name="Richards S."/>
            <person name="Roth S."/>
            <person name="Schroder R."/>
            <person name="Tautz D."/>
            <person name="Zdobnov E.M."/>
            <person name="Muzny D."/>
            <person name="Gibbs R.A."/>
            <person name="Weinstock G.M."/>
            <person name="Attaway T."/>
            <person name="Bell S."/>
            <person name="Buhay C.J."/>
            <person name="Chandrabose M.N."/>
            <person name="Chavez D."/>
            <person name="Clerk-Blankenburg K.P."/>
            <person name="Cree A."/>
            <person name="Dao M."/>
            <person name="Davis C."/>
            <person name="Chacko J."/>
            <person name="Dinh H."/>
            <person name="Dugan-Rocha S."/>
            <person name="Fowler G."/>
            <person name="Garner T.T."/>
            <person name="Garnes J."/>
            <person name="Gnirke A."/>
            <person name="Hawes A."/>
            <person name="Hernandez J."/>
            <person name="Hines S."/>
            <person name="Holder M."/>
            <person name="Hume J."/>
            <person name="Jhangiani S.N."/>
            <person name="Joshi V."/>
            <person name="Khan Z.M."/>
            <person name="Jackson L."/>
            <person name="Kovar C."/>
            <person name="Kowis A."/>
            <person name="Lee S."/>
            <person name="Lewis L.R."/>
            <person name="Margolis J."/>
            <person name="Morgan M."/>
            <person name="Nazareth L.V."/>
            <person name="Nguyen N."/>
            <person name="Okwuonu G."/>
            <person name="Parker D."/>
            <person name="Richards S."/>
            <person name="Ruiz S.J."/>
            <person name="Santibanez J."/>
            <person name="Savard J."/>
            <person name="Scherer S.E."/>
            <person name="Schneider B."/>
            <person name="Sodergren E."/>
            <person name="Tautz D."/>
            <person name="Vattahil S."/>
            <person name="Villasana D."/>
            <person name="White C.S."/>
            <person name="Wright R."/>
            <person name="Park Y."/>
            <person name="Beeman R.W."/>
            <person name="Lord J."/>
            <person name="Oppert B."/>
            <person name="Lorenzen M."/>
            <person name="Brown S."/>
            <person name="Wang L."/>
            <person name="Savard J."/>
            <person name="Tautz D."/>
            <person name="Richards S."/>
            <person name="Weinstock G."/>
            <person name="Gibbs R.A."/>
            <person name="Liu Y."/>
            <person name="Worley K."/>
            <person name="Weinstock G."/>
            <person name="Elsik C.G."/>
            <person name="Reese J.T."/>
            <person name="Elhaik E."/>
            <person name="Landan G."/>
            <person name="Graur D."/>
            <person name="Arensburger P."/>
            <person name="Atkinson P."/>
            <person name="Beeman R.W."/>
            <person name="Beidler J."/>
            <person name="Brown S.J."/>
            <person name="Demuth J.P."/>
            <person name="Drury D.W."/>
            <person name="Du Y.Z."/>
            <person name="Fujiwara H."/>
            <person name="Lorenzen M."/>
            <person name="Maselli V."/>
            <person name="Osanai M."/>
            <person name="Park Y."/>
            <person name="Robertson H.M."/>
            <person name="Tu Z."/>
            <person name="Wang J.J."/>
            <person name="Wang S."/>
            <person name="Richards S."/>
            <person name="Song H."/>
            <person name="Zhang L."/>
            <person name="Sodergren E."/>
            <person name="Werner D."/>
            <person name="Stanke M."/>
            <person name="Morgenstern B."/>
            <person name="Solovyev V."/>
            <person name="Kosarev P."/>
            <person name="Brown G."/>
            <person name="Chen H.C."/>
            <person name="Ermolaeva O."/>
            <person name="Hlavina W."/>
            <person name="Kapustin Y."/>
            <person name="Kiryutin B."/>
            <person name="Kitts P."/>
            <person name="Maglott D."/>
            <person name="Pruitt K."/>
            <person name="Sapojnikov V."/>
            <person name="Souvorov A."/>
            <person name="Mackey A.J."/>
            <person name="Waterhouse R.M."/>
            <person name="Wyder S."/>
            <person name="Zdobnov E.M."/>
            <person name="Zdobnov E.M."/>
            <person name="Wyder S."/>
            <person name="Kriventseva E.V."/>
            <person name="Kadowaki T."/>
            <person name="Bork P."/>
            <person name="Aranda M."/>
            <person name="Bao R."/>
            <person name="Beermann A."/>
            <person name="Berns N."/>
            <person name="Bolognesi R."/>
            <person name="Bonneton F."/>
            <person name="Bopp D."/>
            <person name="Brown S.J."/>
            <person name="Bucher G."/>
            <person name="Butts T."/>
            <person name="Chaumot A."/>
            <person name="Denell R.E."/>
            <person name="Ferrier D.E."/>
            <person name="Friedrich M."/>
            <person name="Gordon C.M."/>
            <person name="Jindra M."/>
            <person name="Klingler M."/>
            <person name="Lan Q."/>
            <person name="Lattorff H.M."/>
            <person name="Laudet V."/>
            <person name="von Levetsow C."/>
            <person name="Liu Z."/>
            <person name="Lutz R."/>
            <person name="Lynch J.A."/>
            <person name="da Fonseca R.N."/>
            <person name="Posnien N."/>
            <person name="Reuter R."/>
            <person name="Roth S."/>
            <person name="Savard J."/>
            <person name="Schinko J.B."/>
            <person name="Schmitt C."/>
            <person name="Schoppmeier M."/>
            <person name="Schroder R."/>
            <person name="Shippy T.D."/>
            <person name="Simonnet F."/>
            <person name="Marques-Souza H."/>
            <person name="Tautz D."/>
            <person name="Tomoyasu Y."/>
            <person name="Trauner J."/>
            <person name="Van der Zee M."/>
            <person name="Vervoort M."/>
            <person name="Wittkopp N."/>
            <person name="Wimmer E.A."/>
            <person name="Yang X."/>
            <person name="Jones A.K."/>
            <person name="Sattelle D.B."/>
            <person name="Ebert P.R."/>
            <person name="Nelson D."/>
            <person name="Scott J.G."/>
            <person name="Beeman R.W."/>
            <person name="Muthukrishnan S."/>
            <person name="Kramer K.J."/>
            <person name="Arakane Y."/>
            <person name="Beeman R.W."/>
            <person name="Zhu Q."/>
            <person name="Hogenkamp D."/>
            <person name="Dixit R."/>
            <person name="Oppert B."/>
            <person name="Jiang H."/>
            <person name="Zou Z."/>
            <person name="Marshall J."/>
            <person name="Elpidina E."/>
            <person name="Vinokurov K."/>
            <person name="Oppert C."/>
            <person name="Zou Z."/>
            <person name="Evans J."/>
            <person name="Lu Z."/>
            <person name="Zhao P."/>
            <person name="Sumathipala N."/>
            <person name="Altincicek B."/>
            <person name="Vilcinskas A."/>
            <person name="Williams M."/>
            <person name="Hultmark D."/>
            <person name="Hetru C."/>
            <person name="Jiang H."/>
            <person name="Grimmelikhuijzen C.J."/>
            <person name="Hauser F."/>
            <person name="Cazzamali G."/>
            <person name="Williamson M."/>
            <person name="Park Y."/>
            <person name="Li B."/>
            <person name="Tanaka Y."/>
            <person name="Predel R."/>
            <person name="Neupert S."/>
            <person name="Schachtner J."/>
            <person name="Verleyen P."/>
            <person name="Raible F."/>
            <person name="Bork P."/>
            <person name="Friedrich M."/>
            <person name="Walden K.K."/>
            <person name="Robertson H.M."/>
            <person name="Angeli S."/>
            <person name="Foret S."/>
            <person name="Bucher G."/>
            <person name="Schuetz S."/>
            <person name="Maleszka R."/>
            <person name="Wimmer E.A."/>
            <person name="Beeman R.W."/>
            <person name="Lorenzen M."/>
            <person name="Tomoyasu Y."/>
            <person name="Miller S.C."/>
            <person name="Grossmann D."/>
            <person name="Bucher G."/>
        </authorList>
    </citation>
    <scope>NUCLEOTIDE SEQUENCE [LARGE SCALE GENOMIC DNA]</scope>
    <source>
        <strain evidence="1 2">Georgia GA2</strain>
    </source>
</reference>
<dbReference type="AlphaFoldDB" id="D6X039"/>
<organism evidence="1 2">
    <name type="scientific">Tribolium castaneum</name>
    <name type="common">Red flour beetle</name>
    <dbReference type="NCBI Taxonomy" id="7070"/>
    <lineage>
        <taxon>Eukaryota</taxon>
        <taxon>Metazoa</taxon>
        <taxon>Ecdysozoa</taxon>
        <taxon>Arthropoda</taxon>
        <taxon>Hexapoda</taxon>
        <taxon>Insecta</taxon>
        <taxon>Pterygota</taxon>
        <taxon>Neoptera</taxon>
        <taxon>Endopterygota</taxon>
        <taxon>Coleoptera</taxon>
        <taxon>Polyphaga</taxon>
        <taxon>Cucujiformia</taxon>
        <taxon>Tenebrionidae</taxon>
        <taxon>Tenebrionidae incertae sedis</taxon>
        <taxon>Tribolium</taxon>
    </lineage>
</organism>
<reference evidence="1 2" key="2">
    <citation type="journal article" date="2010" name="Nucleic Acids Res.">
        <title>BeetleBase in 2010: revisions to provide comprehensive genomic information for Tribolium castaneum.</title>
        <authorList>
            <person name="Kim H.S."/>
            <person name="Murphy T."/>
            <person name="Xia J."/>
            <person name="Caragea D."/>
            <person name="Park Y."/>
            <person name="Beeman R.W."/>
            <person name="Lorenzen M.D."/>
            <person name="Butcher S."/>
            <person name="Manak J.R."/>
            <person name="Brown S.J."/>
        </authorList>
    </citation>
    <scope>GENOME REANNOTATION</scope>
    <source>
        <strain evidence="1 2">Georgia GA2</strain>
    </source>
</reference>
<dbReference type="PROSITE" id="PS51257">
    <property type="entry name" value="PROKAR_LIPOPROTEIN"/>
    <property type="match status" value="1"/>
</dbReference>
<gene>
    <name evidence="1" type="primary">GLEAN_12224</name>
    <name evidence="1" type="ORF">TcasGA2_TC012224</name>
</gene>
<dbReference type="HOGENOM" id="CLU_2797258_0_0_1"/>
<sequence length="68" mass="8012">MKLLKNFRRWSIKGRLVVLILPNCVVISSCQGMRNFRLIFNRIRHENNDLAVFQLDLGHSENESLVMQ</sequence>
<dbReference type="InParanoid" id="D6X039"/>
<dbReference type="Proteomes" id="UP000007266">
    <property type="component" value="Linkage group 9"/>
</dbReference>
<evidence type="ECO:0000313" key="1">
    <source>
        <dbReference type="EMBL" id="EFA10050.1"/>
    </source>
</evidence>
<dbReference type="EMBL" id="KQ971364">
    <property type="protein sequence ID" value="EFA10050.1"/>
    <property type="molecule type" value="Genomic_DNA"/>
</dbReference>